<dbReference type="PRINTS" id="PR00032">
    <property type="entry name" value="HTHARAC"/>
</dbReference>
<dbReference type="SMART" id="SM00342">
    <property type="entry name" value="HTH_ARAC"/>
    <property type="match status" value="1"/>
</dbReference>
<evidence type="ECO:0000256" key="1">
    <source>
        <dbReference type="ARBA" id="ARBA00023015"/>
    </source>
</evidence>
<keyword evidence="3" id="KW-0804">Transcription</keyword>
<evidence type="ECO:0000256" key="2">
    <source>
        <dbReference type="ARBA" id="ARBA00023125"/>
    </source>
</evidence>
<dbReference type="Proteomes" id="UP001597156">
    <property type="component" value="Unassembled WGS sequence"/>
</dbReference>
<organism evidence="5 6">
    <name type="scientific">Lentilactobacillus raoultii</name>
    <dbReference type="NCBI Taxonomy" id="1987503"/>
    <lineage>
        <taxon>Bacteria</taxon>
        <taxon>Bacillati</taxon>
        <taxon>Bacillota</taxon>
        <taxon>Bacilli</taxon>
        <taxon>Lactobacillales</taxon>
        <taxon>Lactobacillaceae</taxon>
        <taxon>Lentilactobacillus</taxon>
    </lineage>
</organism>
<evidence type="ECO:0000313" key="6">
    <source>
        <dbReference type="Proteomes" id="UP001597156"/>
    </source>
</evidence>
<keyword evidence="2" id="KW-0238">DNA-binding</keyword>
<reference evidence="6" key="1">
    <citation type="journal article" date="2019" name="Int. J. Syst. Evol. Microbiol.">
        <title>The Global Catalogue of Microorganisms (GCM) 10K type strain sequencing project: providing services to taxonomists for standard genome sequencing and annotation.</title>
        <authorList>
            <consortium name="The Broad Institute Genomics Platform"/>
            <consortium name="The Broad Institute Genome Sequencing Center for Infectious Disease"/>
            <person name="Wu L."/>
            <person name="Ma J."/>
        </authorList>
    </citation>
    <scope>NUCLEOTIDE SEQUENCE [LARGE SCALE GENOMIC DNA]</scope>
    <source>
        <strain evidence="6">CCUG 71848</strain>
    </source>
</reference>
<dbReference type="InterPro" id="IPR018060">
    <property type="entry name" value="HTH_AraC"/>
</dbReference>
<dbReference type="PROSITE" id="PS01124">
    <property type="entry name" value="HTH_ARAC_FAMILY_2"/>
    <property type="match status" value="1"/>
</dbReference>
<evidence type="ECO:0000313" key="5">
    <source>
        <dbReference type="EMBL" id="MFD1125586.1"/>
    </source>
</evidence>
<evidence type="ECO:0000256" key="3">
    <source>
        <dbReference type="ARBA" id="ARBA00023163"/>
    </source>
</evidence>
<dbReference type="Pfam" id="PF12833">
    <property type="entry name" value="HTH_18"/>
    <property type="match status" value="1"/>
</dbReference>
<dbReference type="Gene3D" id="1.10.10.60">
    <property type="entry name" value="Homeodomain-like"/>
    <property type="match status" value="2"/>
</dbReference>
<dbReference type="PANTHER" id="PTHR43280">
    <property type="entry name" value="ARAC-FAMILY TRANSCRIPTIONAL REGULATOR"/>
    <property type="match status" value="1"/>
</dbReference>
<feature type="domain" description="HTH araC/xylS-type" evidence="4">
    <location>
        <begin position="302"/>
        <end position="400"/>
    </location>
</feature>
<gene>
    <name evidence="5" type="ORF">ACFQ22_09515</name>
</gene>
<comment type="caution">
    <text evidence="5">The sequence shown here is derived from an EMBL/GenBank/DDBJ whole genome shotgun (WGS) entry which is preliminary data.</text>
</comment>
<dbReference type="InterPro" id="IPR020449">
    <property type="entry name" value="Tscrpt_reg_AraC-type_HTH"/>
</dbReference>
<evidence type="ECO:0000259" key="4">
    <source>
        <dbReference type="PROSITE" id="PS01124"/>
    </source>
</evidence>
<dbReference type="SUPFAM" id="SSF46689">
    <property type="entry name" value="Homeodomain-like"/>
    <property type="match status" value="2"/>
</dbReference>
<proteinExistence type="predicted"/>
<name>A0ABW3PT05_9LACO</name>
<keyword evidence="6" id="KW-1185">Reference proteome</keyword>
<accession>A0ABW3PT05</accession>
<dbReference type="RefSeq" id="WP_121977880.1">
    <property type="nucleotide sequence ID" value="NZ_JBHTLH010000034.1"/>
</dbReference>
<dbReference type="PANTHER" id="PTHR43280:SF28">
    <property type="entry name" value="HTH-TYPE TRANSCRIPTIONAL ACTIVATOR RHAS"/>
    <property type="match status" value="1"/>
</dbReference>
<dbReference type="EMBL" id="JBHTLH010000034">
    <property type="protein sequence ID" value="MFD1125586.1"/>
    <property type="molecule type" value="Genomic_DNA"/>
</dbReference>
<keyword evidence="1" id="KW-0805">Transcription regulation</keyword>
<sequence length="407" mass="45688">MYQTSIESAKLFHKITQLDVQLISLNGQVAYQSTAASSSEFQFSPNIDQVQSILKAHSANFYLHYDDATQLDYLAIGMFEKAHLTGLCLVGPFIAKTMTVNMVSQLLLKTSLTASEQRQLTQFYNALPLLDAENVAATGQLLVTLFSRPVAHPQSQRLHHHDQPLQAQTVTAINDQTQAAIDRRYQLEAKMMQLVSTGDLTNLAHFQRTMPKLVSLFSNRIPNQPLRSGKNICFVNNTVCRIAAGRGGVHPVFLDSLSEKYAILIEKQQTLQGLENLVSAMLHEYTQLVADVAISGVSPLIKRTIDFILIHLGHFISLTATAHFLHTNPAYLARQFKSETGRTFTQFVNQRRIALAKTYLMNPQLSITEIAGLLGYNDLTYFARVFKQQTGETPHQYRKRNPHHLLP</sequence>
<dbReference type="InterPro" id="IPR009057">
    <property type="entry name" value="Homeodomain-like_sf"/>
</dbReference>
<protein>
    <submittedName>
        <fullName evidence="5">Helix-turn-helix transcriptional regulator</fullName>
    </submittedName>
</protein>